<gene>
    <name evidence="1" type="ORF">L6164_019356</name>
</gene>
<sequence>MDQFTFIYSHALINYWYRYNDVFPTFPLMLFMDVRFALRACKYARKIAQSYDDPSSLLGARRQVQDHTSESLNDTGARPVNISGCFHISDSSRKTYKPLCLTSMTRRQILRVGGGEGN</sequence>
<organism evidence="1 2">
    <name type="scientific">Bauhinia variegata</name>
    <name type="common">Purple orchid tree</name>
    <name type="synonym">Phanera variegata</name>
    <dbReference type="NCBI Taxonomy" id="167791"/>
    <lineage>
        <taxon>Eukaryota</taxon>
        <taxon>Viridiplantae</taxon>
        <taxon>Streptophyta</taxon>
        <taxon>Embryophyta</taxon>
        <taxon>Tracheophyta</taxon>
        <taxon>Spermatophyta</taxon>
        <taxon>Magnoliopsida</taxon>
        <taxon>eudicotyledons</taxon>
        <taxon>Gunneridae</taxon>
        <taxon>Pentapetalae</taxon>
        <taxon>rosids</taxon>
        <taxon>fabids</taxon>
        <taxon>Fabales</taxon>
        <taxon>Fabaceae</taxon>
        <taxon>Cercidoideae</taxon>
        <taxon>Cercideae</taxon>
        <taxon>Bauhiniinae</taxon>
        <taxon>Bauhinia</taxon>
    </lineage>
</organism>
<accession>A0ACB9MRT4</accession>
<protein>
    <submittedName>
        <fullName evidence="1">Uncharacterized protein</fullName>
    </submittedName>
</protein>
<evidence type="ECO:0000313" key="1">
    <source>
        <dbReference type="EMBL" id="KAI4326826.1"/>
    </source>
</evidence>
<comment type="caution">
    <text evidence="1">The sequence shown here is derived from an EMBL/GenBank/DDBJ whole genome shotgun (WGS) entry which is preliminary data.</text>
</comment>
<keyword evidence="2" id="KW-1185">Reference proteome</keyword>
<dbReference type="EMBL" id="CM039433">
    <property type="protein sequence ID" value="KAI4326826.1"/>
    <property type="molecule type" value="Genomic_DNA"/>
</dbReference>
<evidence type="ECO:0000313" key="2">
    <source>
        <dbReference type="Proteomes" id="UP000828941"/>
    </source>
</evidence>
<name>A0ACB9MRT4_BAUVA</name>
<reference evidence="1 2" key="1">
    <citation type="journal article" date="2022" name="DNA Res.">
        <title>Chromosomal-level genome assembly of the orchid tree Bauhinia variegata (Leguminosae; Cercidoideae) supports the allotetraploid origin hypothesis of Bauhinia.</title>
        <authorList>
            <person name="Zhong Y."/>
            <person name="Chen Y."/>
            <person name="Zheng D."/>
            <person name="Pang J."/>
            <person name="Liu Y."/>
            <person name="Luo S."/>
            <person name="Meng S."/>
            <person name="Qian L."/>
            <person name="Wei D."/>
            <person name="Dai S."/>
            <person name="Zhou R."/>
        </authorList>
    </citation>
    <scope>NUCLEOTIDE SEQUENCE [LARGE SCALE GENOMIC DNA]</scope>
    <source>
        <strain evidence="1">BV-YZ2020</strain>
    </source>
</reference>
<dbReference type="Proteomes" id="UP000828941">
    <property type="component" value="Chromosome 8"/>
</dbReference>
<proteinExistence type="predicted"/>